<proteinExistence type="predicted"/>
<dbReference type="OrthoDB" id="24096at10239"/>
<protein>
    <submittedName>
        <fullName evidence="1">Uncharacterized protein</fullName>
    </submittedName>
</protein>
<dbReference type="GeneID" id="19488273"/>
<sequence length="90" mass="9745">MTAIESKEYEQTRVRLQADPIVADLSVELFFAPDEIKASLVHEGGSPTFEFMQRANAEYARRGGTDGGHIGGIAEAILRNVAELNALLGL</sequence>
<evidence type="ECO:0000313" key="2">
    <source>
        <dbReference type="Proteomes" id="UP000024443"/>
    </source>
</evidence>
<evidence type="ECO:0000313" key="1">
    <source>
        <dbReference type="EMBL" id="AHY27147.1"/>
    </source>
</evidence>
<dbReference type="KEGG" id="vg:19488273"/>
<dbReference type="RefSeq" id="YP_009032569.1">
    <property type="nucleotide sequence ID" value="NC_024148.1"/>
</dbReference>
<dbReference type="EMBL" id="KJ510415">
    <property type="protein sequence ID" value="AHY27147.1"/>
    <property type="molecule type" value="Genomic_DNA"/>
</dbReference>
<accession>A0A023W7J4</accession>
<gene>
    <name evidence="1" type="primary">84</name>
    <name evidence="1" type="ORF">PBI_PHANTASTIC_84</name>
</gene>
<organism evidence="1 2">
    <name type="scientific">Mycobacterium phage Phantastic</name>
    <dbReference type="NCBI Taxonomy" id="1486426"/>
    <lineage>
        <taxon>Viruses</taxon>
        <taxon>Duplodnaviria</taxon>
        <taxon>Heunggongvirae</taxon>
        <taxon>Uroviricota</taxon>
        <taxon>Caudoviricetes</taxon>
        <taxon>Veracruzvirus</taxon>
        <taxon>Veracruzvirus phantastic</taxon>
    </lineage>
</organism>
<keyword evidence="2" id="KW-1185">Reference proteome</keyword>
<name>A0A023W7J4_9CAUD</name>
<reference evidence="1 2" key="1">
    <citation type="submission" date="2014-02" db="EMBL/GenBank/DDBJ databases">
        <authorList>
            <person name="Meadows H.N."/>
            <person name="Fisher J.N.B."/>
            <person name="Gardner A.V."/>
            <person name="Merrill B.D."/>
            <person name="Hartmann K.A."/>
            <person name="Bailey M.E."/>
            <person name="Beckstead A.P."/>
            <person name="Deus L.M."/>
            <person name="Earl A.S."/>
            <person name="Easter R.A."/>
            <person name="Gibby P.D."/>
            <person name="Graves K.A."/>
            <person name="Ayer P.A."/>
            <person name="Heiner M.E."/>
            <person name="Herring J.A."/>
            <person name="Jaen A.D."/>
            <person name="Liu J.E."/>
            <person name="Manci A.M."/>
            <person name="Nielsen D.A."/>
            <person name="Paz H.C."/>
            <person name="Sabin N.R."/>
            <person name="Solomon M.B."/>
            <person name="Sutter R.A."/>
            <person name="Wake B.N."/>
            <person name="Willyerd H.J."/>
            <person name="Zimmerman L.J."/>
            <person name="Breakwell D.P."/>
            <person name="Burnett S.H."/>
            <person name="Grose J.H."/>
            <person name="Bradley K.W."/>
            <person name="Clarke D.Q."/>
            <person name="Lewis M.F."/>
            <person name="Barker L.P."/>
            <person name="Bailey C."/>
            <person name="Asai D.J."/>
            <person name="Garber M.L."/>
            <person name="Bowman C.A."/>
            <person name="Russell D.A."/>
            <person name="Pope W.H."/>
            <person name="Jacobs-Sera D."/>
            <person name="Hendrix R.W."/>
            <person name="Hatfull G.F."/>
        </authorList>
    </citation>
    <scope>NUCLEOTIDE SEQUENCE [LARGE SCALE GENOMIC DNA]</scope>
</reference>
<dbReference type="Proteomes" id="UP000024443">
    <property type="component" value="Segment"/>
</dbReference>